<evidence type="ECO:0000256" key="6">
    <source>
        <dbReference type="SAM" id="SignalP"/>
    </source>
</evidence>
<dbReference type="AlphaFoldDB" id="A0A1Q8RWH2"/>
<evidence type="ECO:0000313" key="9">
    <source>
        <dbReference type="Proteomes" id="UP000186583"/>
    </source>
</evidence>
<comment type="similarity">
    <text evidence="4">Belongs to the secreted LysM effector family.</text>
</comment>
<dbReference type="PANTHER" id="PTHR34997">
    <property type="entry name" value="AM15"/>
    <property type="match status" value="1"/>
</dbReference>
<feature type="domain" description="LysM" evidence="7">
    <location>
        <begin position="429"/>
        <end position="475"/>
    </location>
</feature>
<dbReference type="PANTHER" id="PTHR34997:SF2">
    <property type="entry name" value="LYSM DOMAIN-CONTAINING PROTEIN-RELATED"/>
    <property type="match status" value="1"/>
</dbReference>
<dbReference type="InterPro" id="IPR036779">
    <property type="entry name" value="LysM_dom_sf"/>
</dbReference>
<evidence type="ECO:0000256" key="4">
    <source>
        <dbReference type="ARBA" id="ARBA00044955"/>
    </source>
</evidence>
<dbReference type="InterPro" id="IPR018392">
    <property type="entry name" value="LysM"/>
</dbReference>
<feature type="region of interest" description="Disordered" evidence="5">
    <location>
        <begin position="134"/>
        <end position="170"/>
    </location>
</feature>
<dbReference type="SMART" id="SM00257">
    <property type="entry name" value="LysM"/>
    <property type="match status" value="4"/>
</dbReference>
<feature type="signal peptide" evidence="6">
    <location>
        <begin position="1"/>
        <end position="24"/>
    </location>
</feature>
<dbReference type="STRING" id="708187.A0A1Q8RWH2"/>
<feature type="chain" id="PRO_5012367232" evidence="6">
    <location>
        <begin position="25"/>
        <end position="478"/>
    </location>
</feature>
<evidence type="ECO:0000256" key="2">
    <source>
        <dbReference type="ARBA" id="ARBA00022729"/>
    </source>
</evidence>
<feature type="domain" description="LysM" evidence="7">
    <location>
        <begin position="178"/>
        <end position="224"/>
    </location>
</feature>
<evidence type="ECO:0000256" key="1">
    <source>
        <dbReference type="ARBA" id="ARBA00022669"/>
    </source>
</evidence>
<keyword evidence="2 6" id="KW-0732">Signal</keyword>
<name>A0A1Q8RWH2_9PEZI</name>
<comment type="caution">
    <text evidence="8">The sequence shown here is derived from an EMBL/GenBank/DDBJ whole genome shotgun (WGS) entry which is preliminary data.</text>
</comment>
<keyword evidence="9" id="KW-1185">Reference proteome</keyword>
<feature type="compositionally biased region" description="Polar residues" evidence="5">
    <location>
        <begin position="245"/>
        <end position="254"/>
    </location>
</feature>
<dbReference type="InterPro" id="IPR052210">
    <property type="entry name" value="LysM1-like"/>
</dbReference>
<feature type="compositionally biased region" description="Low complexity" evidence="5">
    <location>
        <begin position="144"/>
        <end position="159"/>
    </location>
</feature>
<keyword evidence="1" id="KW-0147">Chitin-binding</keyword>
<dbReference type="SUPFAM" id="SSF54106">
    <property type="entry name" value="LysM domain"/>
    <property type="match status" value="4"/>
</dbReference>
<dbReference type="CDD" id="cd00118">
    <property type="entry name" value="LysM"/>
    <property type="match status" value="3"/>
</dbReference>
<dbReference type="Gene3D" id="3.10.350.10">
    <property type="entry name" value="LysM domain"/>
    <property type="match status" value="4"/>
</dbReference>
<feature type="compositionally biased region" description="Polar residues" evidence="5">
    <location>
        <begin position="161"/>
        <end position="170"/>
    </location>
</feature>
<dbReference type="GO" id="GO:0008061">
    <property type="term" value="F:chitin binding"/>
    <property type="evidence" value="ECO:0007669"/>
    <property type="project" value="UniProtKB-KW"/>
</dbReference>
<organism evidence="8 9">
    <name type="scientific">Colletotrichum chlorophyti</name>
    <dbReference type="NCBI Taxonomy" id="708187"/>
    <lineage>
        <taxon>Eukaryota</taxon>
        <taxon>Fungi</taxon>
        <taxon>Dikarya</taxon>
        <taxon>Ascomycota</taxon>
        <taxon>Pezizomycotina</taxon>
        <taxon>Sordariomycetes</taxon>
        <taxon>Hypocreomycetidae</taxon>
        <taxon>Glomerellales</taxon>
        <taxon>Glomerellaceae</taxon>
        <taxon>Colletotrichum</taxon>
    </lineage>
</organism>
<gene>
    <name evidence="8" type="ORF">CCHL11_06057</name>
</gene>
<keyword evidence="3" id="KW-0843">Virulence</keyword>
<evidence type="ECO:0000256" key="5">
    <source>
        <dbReference type="SAM" id="MobiDB-lite"/>
    </source>
</evidence>
<dbReference type="Pfam" id="PF01476">
    <property type="entry name" value="LysM"/>
    <property type="match status" value="4"/>
</dbReference>
<dbReference type="PROSITE" id="PS51782">
    <property type="entry name" value="LYSM"/>
    <property type="match status" value="4"/>
</dbReference>
<dbReference type="Proteomes" id="UP000186583">
    <property type="component" value="Unassembled WGS sequence"/>
</dbReference>
<evidence type="ECO:0000313" key="8">
    <source>
        <dbReference type="EMBL" id="OLN89002.1"/>
    </source>
</evidence>
<evidence type="ECO:0000259" key="7">
    <source>
        <dbReference type="PROSITE" id="PS51782"/>
    </source>
</evidence>
<sequence length="478" mass="49585">MVASSIPFALVAGLLANGLTPVMAAPAPASPAAEEFDMKLMGDVPSFPSDPNTTHYCSWWWDNDGSIPCANMPGEWGISLADFLRWVSQIFVLDMATLVMRSPWDGMLTLLQNPSITSTCGNYITSRSYCVEAAGEPSPGQPGASTSTPAPVATPTAPSNGIETPQPTQPGMVSNCNKFDLVKTGDGCSSITSRNGITFSQLLAWNSGVGSNCEGLWANVNVCVGAIGSTPVVTPTPTPTKPANGVTTPQPTQPGMVSNCNKFDLVKTGDGCSTVTARNGITFAQLLQWNTGVGSNCEGLWANVNVCVGTIGSTPVVTPTPTPTKPANGVTTPQPTQPGMVSNCNKFYLAKSGDSCDKIASSGGITFAQLLAWNSGVKSDCTGLWANTNVCVGVIGQTTTPPKPTSTIKGNGVATPTPIQNGMVTNCRIFHFVKSGETCDVISKARGITVANFIKWNPAVGSNCGGLWANTYACVALI</sequence>
<proteinExistence type="inferred from homology"/>
<feature type="domain" description="LysM" evidence="7">
    <location>
        <begin position="346"/>
        <end position="392"/>
    </location>
</feature>
<accession>A0A1Q8RWH2</accession>
<feature type="region of interest" description="Disordered" evidence="5">
    <location>
        <begin position="235"/>
        <end position="254"/>
    </location>
</feature>
<reference evidence="8 9" key="1">
    <citation type="submission" date="2016-11" db="EMBL/GenBank/DDBJ databases">
        <title>Draft Genome Assembly of Colletotrichum chlorophyti a pathogen of herbaceous plants.</title>
        <authorList>
            <person name="Gan P."/>
            <person name="Narusaka M."/>
            <person name="Tsushima A."/>
            <person name="Narusaka Y."/>
            <person name="Takano Y."/>
            <person name="Shirasu K."/>
        </authorList>
    </citation>
    <scope>NUCLEOTIDE SEQUENCE [LARGE SCALE GENOMIC DNA]</scope>
    <source>
        <strain evidence="8 9">NTL11</strain>
    </source>
</reference>
<feature type="domain" description="LysM" evidence="7">
    <location>
        <begin position="262"/>
        <end position="308"/>
    </location>
</feature>
<evidence type="ECO:0000256" key="3">
    <source>
        <dbReference type="ARBA" id="ARBA00023026"/>
    </source>
</evidence>
<dbReference type="EMBL" id="MPGH01000084">
    <property type="protein sequence ID" value="OLN89002.1"/>
    <property type="molecule type" value="Genomic_DNA"/>
</dbReference>
<protein>
    <submittedName>
        <fullName evidence="8">LysM domain-containing protein-like protein 6</fullName>
    </submittedName>
</protein>
<dbReference type="OrthoDB" id="2281372at2759"/>